<dbReference type="SUPFAM" id="SSF81383">
    <property type="entry name" value="F-box domain"/>
    <property type="match status" value="1"/>
</dbReference>
<dbReference type="KEGG" id="tua:125547817"/>
<dbReference type="Pfam" id="PF23635">
    <property type="entry name" value="Beta-prop_AT5G49610-like"/>
    <property type="match status" value="1"/>
</dbReference>
<dbReference type="Pfam" id="PF12937">
    <property type="entry name" value="F-box-like"/>
    <property type="match status" value="1"/>
</dbReference>
<accession>A0A8R7TR93</accession>
<feature type="region of interest" description="Disordered" evidence="1">
    <location>
        <begin position="123"/>
        <end position="190"/>
    </location>
</feature>
<feature type="domain" description="F-box" evidence="2">
    <location>
        <begin position="192"/>
        <end position="230"/>
    </location>
</feature>
<dbReference type="PANTHER" id="PTHR32133:SF266">
    <property type="entry name" value="F-BOX DOMAIN-CONTAINING PROTEIN"/>
    <property type="match status" value="1"/>
</dbReference>
<evidence type="ECO:0008006" key="6">
    <source>
        <dbReference type="Google" id="ProtNLM"/>
    </source>
</evidence>
<dbReference type="PANTHER" id="PTHR32133">
    <property type="entry name" value="OS07G0120400 PROTEIN"/>
    <property type="match status" value="1"/>
</dbReference>
<dbReference type="InterPro" id="IPR001810">
    <property type="entry name" value="F-box_dom"/>
</dbReference>
<dbReference type="GeneID" id="125547817"/>
<evidence type="ECO:0000256" key="1">
    <source>
        <dbReference type="SAM" id="MobiDB-lite"/>
    </source>
</evidence>
<dbReference type="Gene3D" id="1.20.1280.50">
    <property type="match status" value="1"/>
</dbReference>
<dbReference type="RefSeq" id="XP_048567537.1">
    <property type="nucleotide sequence ID" value="XM_048711580.1"/>
</dbReference>
<evidence type="ECO:0000313" key="4">
    <source>
        <dbReference type="EnsemblPlants" id="TuG1812G0300000716.01.T01"/>
    </source>
</evidence>
<feature type="domain" description="F-box protein AT5G49610-like beta-propeller" evidence="3">
    <location>
        <begin position="284"/>
        <end position="563"/>
    </location>
</feature>
<name>A0A8R7TR93_TRIUA</name>
<dbReference type="EnsemblPlants" id="TuG1812G0300000716.01.T01">
    <property type="protein sequence ID" value="TuG1812G0300000716.01.T01"/>
    <property type="gene ID" value="TuG1812G0300000716.01"/>
</dbReference>
<dbReference type="Proteomes" id="UP000015106">
    <property type="component" value="Chromosome 3"/>
</dbReference>
<organism evidence="4 5">
    <name type="scientific">Triticum urartu</name>
    <name type="common">Red wild einkorn</name>
    <name type="synonym">Crithodium urartu</name>
    <dbReference type="NCBI Taxonomy" id="4572"/>
    <lineage>
        <taxon>Eukaryota</taxon>
        <taxon>Viridiplantae</taxon>
        <taxon>Streptophyta</taxon>
        <taxon>Embryophyta</taxon>
        <taxon>Tracheophyta</taxon>
        <taxon>Spermatophyta</taxon>
        <taxon>Magnoliopsida</taxon>
        <taxon>Liliopsida</taxon>
        <taxon>Poales</taxon>
        <taxon>Poaceae</taxon>
        <taxon>BOP clade</taxon>
        <taxon>Pooideae</taxon>
        <taxon>Triticodae</taxon>
        <taxon>Triticeae</taxon>
        <taxon>Triticinae</taxon>
        <taxon>Triticum</taxon>
    </lineage>
</organism>
<dbReference type="InterPro" id="IPR036047">
    <property type="entry name" value="F-box-like_dom_sf"/>
</dbReference>
<feature type="compositionally biased region" description="Basic residues" evidence="1">
    <location>
        <begin position="128"/>
        <end position="139"/>
    </location>
</feature>
<dbReference type="InterPro" id="IPR056594">
    <property type="entry name" value="AT5G49610-like_b-prop"/>
</dbReference>
<feature type="compositionally biased region" description="Polar residues" evidence="1">
    <location>
        <begin position="9"/>
        <end position="19"/>
    </location>
</feature>
<sequence length="578" mass="64371">MSRRRSPRLNPQTHASQAVANAGMAIRRSPRLHPQTPVSGGATRRRSSRLNPQIHIGEEGAGLPRRRSTRLHLQVHASDEGGAVIGLRRSPRLHPQIPVSEEDAGVTRRRSPRLNPQILVSEEGAGVTRRRSPRLHPQLHRSEEGAGVTNRRSTRLHPQVHSSEEGSGITRRRLRRRGGASPAAPASLPDDDDMLREILMRLPSRPSSLLRASAVCKRWRRVTTDPRFLRSFSVHHRKPPLLGVFERDGYDIVFTPVLDPPDRIPPERFNTLHQIRGFRKADLLGCRQGRILLLEMDWFIVWDPITGEHHHVDIPPAFDKLSYLYGAVLCAATDQSHMHGSCHSSPFNLVLMSPCQGYEDGTPPIACVYSSETGAWGNPISTTNRCEFARCNPGILVGNVLYWTSKSVNAKSKYLNLDQLGDDIIEFDLDRQSLAVIKGPPGLNHSTTHQIIQSGDCDVGLAILSHGRFEMWGRKVSCHGGATWFLQKIVEMHTVLRLPPQAEGSVTAVEILGYDEENGAMFLFVDNNVYMVEAMSMQSMKLYQCSHHSYANDIHPFTSFYAPAIPGGRGGAGMLQDM</sequence>
<evidence type="ECO:0000259" key="2">
    <source>
        <dbReference type="Pfam" id="PF12937"/>
    </source>
</evidence>
<reference evidence="5" key="1">
    <citation type="journal article" date="2013" name="Nature">
        <title>Draft genome of the wheat A-genome progenitor Triticum urartu.</title>
        <authorList>
            <person name="Ling H.Q."/>
            <person name="Zhao S."/>
            <person name="Liu D."/>
            <person name="Wang J."/>
            <person name="Sun H."/>
            <person name="Zhang C."/>
            <person name="Fan H."/>
            <person name="Li D."/>
            <person name="Dong L."/>
            <person name="Tao Y."/>
            <person name="Gao C."/>
            <person name="Wu H."/>
            <person name="Li Y."/>
            <person name="Cui Y."/>
            <person name="Guo X."/>
            <person name="Zheng S."/>
            <person name="Wang B."/>
            <person name="Yu K."/>
            <person name="Liang Q."/>
            <person name="Yang W."/>
            <person name="Lou X."/>
            <person name="Chen J."/>
            <person name="Feng M."/>
            <person name="Jian J."/>
            <person name="Zhang X."/>
            <person name="Luo G."/>
            <person name="Jiang Y."/>
            <person name="Liu J."/>
            <person name="Wang Z."/>
            <person name="Sha Y."/>
            <person name="Zhang B."/>
            <person name="Wu H."/>
            <person name="Tang D."/>
            <person name="Shen Q."/>
            <person name="Xue P."/>
            <person name="Zou S."/>
            <person name="Wang X."/>
            <person name="Liu X."/>
            <person name="Wang F."/>
            <person name="Yang Y."/>
            <person name="An X."/>
            <person name="Dong Z."/>
            <person name="Zhang K."/>
            <person name="Zhang X."/>
            <person name="Luo M.C."/>
            <person name="Dvorak J."/>
            <person name="Tong Y."/>
            <person name="Wang J."/>
            <person name="Yang H."/>
            <person name="Li Z."/>
            <person name="Wang D."/>
            <person name="Zhang A."/>
            <person name="Wang J."/>
        </authorList>
    </citation>
    <scope>NUCLEOTIDE SEQUENCE</scope>
    <source>
        <strain evidence="5">cv. G1812</strain>
    </source>
</reference>
<dbReference type="AlphaFoldDB" id="A0A8R7TR93"/>
<dbReference type="CDD" id="cd22157">
    <property type="entry name" value="F-box_AtFBW1-like"/>
    <property type="match status" value="1"/>
</dbReference>
<gene>
    <name evidence="4" type="primary">LOC125547817</name>
</gene>
<feature type="region of interest" description="Disordered" evidence="1">
    <location>
        <begin position="1"/>
        <end position="61"/>
    </location>
</feature>
<reference evidence="4" key="2">
    <citation type="submission" date="2018-03" db="EMBL/GenBank/DDBJ databases">
        <title>The Triticum urartu genome reveals the dynamic nature of wheat genome evolution.</title>
        <authorList>
            <person name="Ling H."/>
            <person name="Ma B."/>
            <person name="Shi X."/>
            <person name="Liu H."/>
            <person name="Dong L."/>
            <person name="Sun H."/>
            <person name="Cao Y."/>
            <person name="Gao Q."/>
            <person name="Zheng S."/>
            <person name="Li Y."/>
            <person name="Yu Y."/>
            <person name="Du H."/>
            <person name="Qi M."/>
            <person name="Li Y."/>
            <person name="Yu H."/>
            <person name="Cui Y."/>
            <person name="Wang N."/>
            <person name="Chen C."/>
            <person name="Wu H."/>
            <person name="Zhao Y."/>
            <person name="Zhang J."/>
            <person name="Li Y."/>
            <person name="Zhou W."/>
            <person name="Zhang B."/>
            <person name="Hu W."/>
            <person name="Eijk M."/>
            <person name="Tang J."/>
            <person name="Witsenboer H."/>
            <person name="Zhao S."/>
            <person name="Li Z."/>
            <person name="Zhang A."/>
            <person name="Wang D."/>
            <person name="Liang C."/>
        </authorList>
    </citation>
    <scope>NUCLEOTIDE SEQUENCE [LARGE SCALE GENOMIC DNA]</scope>
    <source>
        <strain evidence="4">cv. G1812</strain>
    </source>
</reference>
<protein>
    <recommendedName>
        <fullName evidence="6">F-box domain-containing protein</fullName>
    </recommendedName>
</protein>
<proteinExistence type="predicted"/>
<dbReference type="Gramene" id="TuG1812G0300000716.01.T01">
    <property type="protein sequence ID" value="TuG1812G0300000716.01.T01"/>
    <property type="gene ID" value="TuG1812G0300000716.01"/>
</dbReference>
<keyword evidence="5" id="KW-1185">Reference proteome</keyword>
<dbReference type="OrthoDB" id="688464at2759"/>
<evidence type="ECO:0000313" key="5">
    <source>
        <dbReference type="Proteomes" id="UP000015106"/>
    </source>
</evidence>
<reference evidence="4" key="3">
    <citation type="submission" date="2022-06" db="UniProtKB">
        <authorList>
            <consortium name="EnsemblPlants"/>
        </authorList>
    </citation>
    <scope>IDENTIFICATION</scope>
</reference>
<evidence type="ECO:0000259" key="3">
    <source>
        <dbReference type="Pfam" id="PF23635"/>
    </source>
</evidence>
<feature type="compositionally biased region" description="Low complexity" evidence="1">
    <location>
        <begin position="179"/>
        <end position="188"/>
    </location>
</feature>